<dbReference type="Proteomes" id="UP000226257">
    <property type="component" value="Unassembled WGS sequence"/>
</dbReference>
<gene>
    <name evidence="1" type="ORF">COK98_09085</name>
</gene>
<evidence type="ECO:0000313" key="1">
    <source>
        <dbReference type="EMBL" id="PFV08543.1"/>
    </source>
</evidence>
<name>A0A9X7BEG7_BACCE</name>
<proteinExistence type="predicted"/>
<comment type="caution">
    <text evidence="1">The sequence shown here is derived from an EMBL/GenBank/DDBJ whole genome shotgun (WGS) entry which is preliminary data.</text>
</comment>
<dbReference type="EMBL" id="NVDQ01000018">
    <property type="protein sequence ID" value="PFV08543.1"/>
    <property type="molecule type" value="Genomic_DNA"/>
</dbReference>
<dbReference type="AlphaFoldDB" id="A0A9X7BEG7"/>
<organism evidence="1 2">
    <name type="scientific">Bacillus cereus</name>
    <dbReference type="NCBI Taxonomy" id="1396"/>
    <lineage>
        <taxon>Bacteria</taxon>
        <taxon>Bacillati</taxon>
        <taxon>Bacillota</taxon>
        <taxon>Bacilli</taxon>
        <taxon>Bacillales</taxon>
        <taxon>Bacillaceae</taxon>
        <taxon>Bacillus</taxon>
        <taxon>Bacillus cereus group</taxon>
    </lineage>
</organism>
<evidence type="ECO:0000313" key="2">
    <source>
        <dbReference type="Proteomes" id="UP000226257"/>
    </source>
</evidence>
<accession>A0A9X7BEG7</accession>
<protein>
    <submittedName>
        <fullName evidence="1">Uncharacterized protein</fullName>
    </submittedName>
</protein>
<reference evidence="1 2" key="1">
    <citation type="submission" date="2017-09" db="EMBL/GenBank/DDBJ databases">
        <title>Large-scale bioinformatics analysis of Bacillus genomes uncovers conserved roles of natural products in bacterial physiology.</title>
        <authorList>
            <consortium name="Agbiome Team Llc"/>
            <person name="Bleich R.M."/>
            <person name="Grubbs K.J."/>
            <person name="Santa Maria K.C."/>
            <person name="Allen S.E."/>
            <person name="Farag S."/>
            <person name="Shank E.A."/>
            <person name="Bowers A."/>
        </authorList>
    </citation>
    <scope>NUCLEOTIDE SEQUENCE [LARGE SCALE GENOMIC DNA]</scope>
    <source>
        <strain evidence="1 2">AFS060282</strain>
    </source>
</reference>
<sequence length="73" mass="8950">MRNKRIGNIQFLEEMELRSEHTYNFIFLFLTRFLQLKYKKGSCIKVQLPFLKNFVYKNNFSVNLRLMVLENKL</sequence>